<proteinExistence type="predicted"/>
<accession>A0ABQ5W3R1</accession>
<evidence type="ECO:0000313" key="3">
    <source>
        <dbReference type="Proteomes" id="UP001156691"/>
    </source>
</evidence>
<sequence length="158" mass="15756">MKKLLLASVAALVLTAPAFSQIIKGDADAEGGAAVGGTAGGVAGGVAGGMIFGPIGAAIGAFTGAVIGSEAGIEATTVDYVRMHPTDPVIVGGTIDVGYVVPDTVVIHQIEGSPDFGYFYTEDRAWIVNMSDRTVVYSPGTVVAAEGGADAEVTVNVQ</sequence>
<comment type="caution">
    <text evidence="2">The sequence shown here is derived from an EMBL/GenBank/DDBJ whole genome shotgun (WGS) entry which is preliminary data.</text>
</comment>
<dbReference type="Proteomes" id="UP001156691">
    <property type="component" value="Unassembled WGS sequence"/>
</dbReference>
<dbReference type="RefSeq" id="WP_284340158.1">
    <property type="nucleotide sequence ID" value="NZ_BSNS01000009.1"/>
</dbReference>
<evidence type="ECO:0008006" key="4">
    <source>
        <dbReference type="Google" id="ProtNLM"/>
    </source>
</evidence>
<organism evidence="2 3">
    <name type="scientific">Devosia nitrariae</name>
    <dbReference type="NCBI Taxonomy" id="2071872"/>
    <lineage>
        <taxon>Bacteria</taxon>
        <taxon>Pseudomonadati</taxon>
        <taxon>Pseudomonadota</taxon>
        <taxon>Alphaproteobacteria</taxon>
        <taxon>Hyphomicrobiales</taxon>
        <taxon>Devosiaceae</taxon>
        <taxon>Devosia</taxon>
    </lineage>
</organism>
<dbReference type="InterPro" id="IPR009642">
    <property type="entry name" value="DUF1236"/>
</dbReference>
<feature type="signal peptide" evidence="1">
    <location>
        <begin position="1"/>
        <end position="20"/>
    </location>
</feature>
<gene>
    <name evidence="2" type="ORF">GCM10010862_19660</name>
</gene>
<keyword evidence="3" id="KW-1185">Reference proteome</keyword>
<name>A0ABQ5W3R1_9HYPH</name>
<evidence type="ECO:0000313" key="2">
    <source>
        <dbReference type="EMBL" id="GLQ54707.1"/>
    </source>
</evidence>
<protein>
    <recommendedName>
        <fullName evidence="4">DUF1236 domain-containing protein</fullName>
    </recommendedName>
</protein>
<evidence type="ECO:0000256" key="1">
    <source>
        <dbReference type="SAM" id="SignalP"/>
    </source>
</evidence>
<feature type="chain" id="PRO_5045867214" description="DUF1236 domain-containing protein" evidence="1">
    <location>
        <begin position="21"/>
        <end position="158"/>
    </location>
</feature>
<reference evidence="3" key="1">
    <citation type="journal article" date="2019" name="Int. J. Syst. Evol. Microbiol.">
        <title>The Global Catalogue of Microorganisms (GCM) 10K type strain sequencing project: providing services to taxonomists for standard genome sequencing and annotation.</title>
        <authorList>
            <consortium name="The Broad Institute Genomics Platform"/>
            <consortium name="The Broad Institute Genome Sequencing Center for Infectious Disease"/>
            <person name="Wu L."/>
            <person name="Ma J."/>
        </authorList>
    </citation>
    <scope>NUCLEOTIDE SEQUENCE [LARGE SCALE GENOMIC DNA]</scope>
    <source>
        <strain evidence="3">NBRC 112416</strain>
    </source>
</reference>
<keyword evidence="1" id="KW-0732">Signal</keyword>
<dbReference type="EMBL" id="BSNS01000009">
    <property type="protein sequence ID" value="GLQ54707.1"/>
    <property type="molecule type" value="Genomic_DNA"/>
</dbReference>
<dbReference type="Pfam" id="PF06823">
    <property type="entry name" value="DUF1236"/>
    <property type="match status" value="1"/>
</dbReference>